<dbReference type="Proteomes" id="UP000005407">
    <property type="component" value="Unassembled WGS sequence"/>
</dbReference>
<protein>
    <recommendedName>
        <fullName evidence="3">Zinc finger SWIM domain-containing protein</fullName>
    </recommendedName>
</protein>
<evidence type="ECO:0000313" key="1">
    <source>
        <dbReference type="EMBL" id="EIQ21214.1"/>
    </source>
</evidence>
<dbReference type="AlphaFoldDB" id="I6CNX2"/>
<comment type="caution">
    <text evidence="1">The sequence shown here is derived from an EMBL/GenBank/DDBJ whole genome shotgun (WGS) entry which is preliminary data.</text>
</comment>
<reference evidence="1 2" key="1">
    <citation type="submission" date="2012-03" db="EMBL/GenBank/DDBJ databases">
        <authorList>
            <person name="Rasko D."/>
            <person name="Redman J."/>
            <person name="Daugherty S.C."/>
            <person name="Tallon L."/>
            <person name="Sadzewicz L."/>
            <person name="Jones K."/>
            <person name="Santana-Cruz I."/>
            <person name="Liu X."/>
        </authorList>
    </citation>
    <scope>NUCLEOTIDE SEQUENCE [LARGE SCALE GENOMIC DNA]</scope>
    <source>
        <strain evidence="1 2">K-315</strain>
    </source>
</reference>
<evidence type="ECO:0008006" key="3">
    <source>
        <dbReference type="Google" id="ProtNLM"/>
    </source>
</evidence>
<organism evidence="1 2">
    <name type="scientific">Shigella flexneri K-315</name>
    <dbReference type="NCBI Taxonomy" id="766150"/>
    <lineage>
        <taxon>Bacteria</taxon>
        <taxon>Pseudomonadati</taxon>
        <taxon>Pseudomonadota</taxon>
        <taxon>Gammaproteobacteria</taxon>
        <taxon>Enterobacterales</taxon>
        <taxon>Enterobacteriaceae</taxon>
        <taxon>Shigella</taxon>
    </lineage>
</organism>
<name>I6CNX2_SHIFL</name>
<dbReference type="PATRIC" id="fig|766150.3.peg.2388"/>
<accession>I6CNX2</accession>
<sequence>MARRDSVGEVPPVPWRTVVGSGIAGEAKLDHLRLVSLGMRCWQDIEHYGLRIWFTDPDTGSILHLSRSWPRSEQENSPAATRRLFSFQAGALAGGQIVSQAAKRSADGELLLATRNRLSSVVRLSPDAWQMLSAPLRQPGIVALREYLRQRPPACIRPLNQVDNLFILPVAECISLGWDSGRQTLDAQVISGEGEDYLLTLSLPASACSPFAVERMAALLQQTDDPVSLVSGFVSFVEGQLTLEPRVMMTKTRAWALDAETAPVAPLPSASVLPVPSTAHQLLMRCQALLIQLLHNGWRYQEQSAISQAELLANDLTAVGFYRLAHVLAQFRNTESEARVEAMNNGVLLCEQLFPMLQQQG</sequence>
<gene>
    <name evidence="1" type="ORF">SFK315_2457</name>
</gene>
<proteinExistence type="predicted"/>
<dbReference type="EMBL" id="AKMY01000050">
    <property type="protein sequence ID" value="EIQ21214.1"/>
    <property type="molecule type" value="Genomic_DNA"/>
</dbReference>
<evidence type="ECO:0000313" key="2">
    <source>
        <dbReference type="Proteomes" id="UP000005407"/>
    </source>
</evidence>